<feature type="region of interest" description="Disordered" evidence="1">
    <location>
        <begin position="1405"/>
        <end position="1477"/>
    </location>
</feature>
<feature type="compositionally biased region" description="Polar residues" evidence="1">
    <location>
        <begin position="710"/>
        <end position="719"/>
    </location>
</feature>
<feature type="compositionally biased region" description="Low complexity" evidence="1">
    <location>
        <begin position="442"/>
        <end position="462"/>
    </location>
</feature>
<gene>
    <name evidence="3" type="ORF">CSUI_002920</name>
</gene>
<feature type="compositionally biased region" description="Polar residues" evidence="1">
    <location>
        <begin position="1459"/>
        <end position="1477"/>
    </location>
</feature>
<feature type="compositionally biased region" description="Polar residues" evidence="1">
    <location>
        <begin position="2042"/>
        <end position="2051"/>
    </location>
</feature>
<feature type="compositionally biased region" description="Low complexity" evidence="1">
    <location>
        <begin position="950"/>
        <end position="965"/>
    </location>
</feature>
<feature type="region of interest" description="Disordered" evidence="1">
    <location>
        <begin position="1600"/>
        <end position="1645"/>
    </location>
</feature>
<feature type="compositionally biased region" description="Basic and acidic residues" evidence="1">
    <location>
        <begin position="984"/>
        <end position="994"/>
    </location>
</feature>
<feature type="region of interest" description="Disordered" evidence="1">
    <location>
        <begin position="592"/>
        <end position="618"/>
    </location>
</feature>
<dbReference type="VEuPathDB" id="ToxoDB:CSUI_002920"/>
<name>A0A2C6L6X6_9APIC</name>
<feature type="compositionally biased region" description="Basic and acidic residues" evidence="1">
    <location>
        <begin position="1095"/>
        <end position="1121"/>
    </location>
</feature>
<feature type="region of interest" description="Disordered" evidence="1">
    <location>
        <begin position="1502"/>
        <end position="1543"/>
    </location>
</feature>
<accession>A0A2C6L6X6</accession>
<evidence type="ECO:0000313" key="3">
    <source>
        <dbReference type="EMBL" id="PHJ23212.1"/>
    </source>
</evidence>
<dbReference type="Proteomes" id="UP000221165">
    <property type="component" value="Unassembled WGS sequence"/>
</dbReference>
<feature type="compositionally biased region" description="Low complexity" evidence="1">
    <location>
        <begin position="522"/>
        <end position="541"/>
    </location>
</feature>
<feature type="region of interest" description="Disordered" evidence="1">
    <location>
        <begin position="517"/>
        <end position="577"/>
    </location>
</feature>
<feature type="region of interest" description="Disordered" evidence="1">
    <location>
        <begin position="1748"/>
        <end position="1949"/>
    </location>
</feature>
<feature type="compositionally biased region" description="Low complexity" evidence="1">
    <location>
        <begin position="174"/>
        <end position="188"/>
    </location>
</feature>
<dbReference type="InterPro" id="IPR050868">
    <property type="entry name" value="ELMO_domain-containing"/>
</dbReference>
<dbReference type="PROSITE" id="PS51335">
    <property type="entry name" value="ELMO"/>
    <property type="match status" value="1"/>
</dbReference>
<feature type="compositionally biased region" description="Polar residues" evidence="1">
    <location>
        <begin position="466"/>
        <end position="492"/>
    </location>
</feature>
<feature type="region of interest" description="Disordered" evidence="1">
    <location>
        <begin position="161"/>
        <end position="188"/>
    </location>
</feature>
<dbReference type="OrthoDB" id="67155at2759"/>
<organism evidence="3 4">
    <name type="scientific">Cystoisospora suis</name>
    <dbReference type="NCBI Taxonomy" id="483139"/>
    <lineage>
        <taxon>Eukaryota</taxon>
        <taxon>Sar</taxon>
        <taxon>Alveolata</taxon>
        <taxon>Apicomplexa</taxon>
        <taxon>Conoidasida</taxon>
        <taxon>Coccidia</taxon>
        <taxon>Eucoccidiorida</taxon>
        <taxon>Eimeriorina</taxon>
        <taxon>Sarcocystidae</taxon>
        <taxon>Cystoisospora</taxon>
    </lineage>
</organism>
<sequence length="2276" mass="243990">MARHLSLPYRAVPCPLGFLEGEPGSKPPVSSSCRSQEAGGGVTCFLGLANRREQLAISLVVILSEQLSSHQLVCLCFQTTVTSGGSSGQAPQNLLKVPKCHPVSSSPGLPSLIARVQSGSFRRLYRRFPFISCSTQKNHLGDTGLVCPGSFVSQRVPGPFGSKQAAASSRDDSFSSSQLPVSSSDIPPDSSIESPMFFCAQGDEQVPSPSLSVSKSIFSPVPSHTLSSGFVDSSQGTRRKTFALESGAPWGEDSQCTYTLPAQEAAQSKIVLKTPFISSEVTTALCHNETDTERTGYLSQTMQYSQGSDREREGRASYAGEMSLDVDFGVDKSCGGAAPSRISSPSSGHHASEDPCWLASVIPAREKGTAVIPARSLHSTGDSQTPTLTVTSKPMDAGAGARPCGLGCSFVTEVEAGRGNGDSRRNQDFLAAVPPVPPSPVGLPVSSASRRQSARQSSALARSDTRTCGSTRHATGNPGSSMTRQQAPSSPSMCCPRILAVSPLVLQPVILPPSSRALAGLPSSPRGIASSPSSSSRKGSSLAFEQEEDVLVPVSHSQTQGKMKLFPDSRQDSPRGPRVCVSVPFTCTSPPCRPSSPVSFYLSRPRKSRAPSSSPSRVMNASLQNLTRAPPPLSTSRAARSIIVSSQQAASKSCAFSDARGPGSPPQHNARGGARALVASSLTQGSLDSRARCSVRSTLAPHGGPGIAGTNPSLSSSVSLGAATVKDRDPPVGLKAKYAARRGDREAVRTNPERLDRGRGDERRRRARQRSSGSSSEEERGLLSEGQLHTPWSQGLESTRHQARYTLSSSKLNAGQGDIFGSRRWRGGDFLVSRGNSRDPAGSAMRRILQRETAAAAVAAAAVEGRGDIARGPDSENFLMQRSTFSGMCKWLQHRFYGRGELERLCGVYSPHEVERVVLQSKTLSRKDKHKLMLLTLSGNSSSFEELLRSSDSSASSTGRSLMGGSRRRRATRRRRRSLVSRESPSDCQREHSGGRASDVSQGDAKGKKKAGRQLANERRRLKGRTKESRGLSRTASPAMASGSERDVVSSRGEKEGRRRDGGYKEREGRTRAVERGRSGCRSVEGTLAFSTYEERTRGRENIGRERQPRRQEIASDHSAEEALAWEDQTERAVLEECVEEVQKKKLVKDAENFRIGFLRNLAALRGVAFAVQHLSTLQRRPVDSGDVEHQEKFSRLWGLLMPRQRLPGRICKEWKELGFQGEDPATDFRGCGQLGLDSLVFLASRFPTHARAMLEASHDSRYWYSFAITSINVTSWVWEWLVQRRPQVAAFFFCAHIPEAAELAFHFLFSYVFTHFHHFWFSRKPASIMEFPFVAGEFKQTVRLPSTLPACALLSPRGICNSDERREEAWCYMAAVQAYQRARKLRDECREDYDGSGVGPSLSFISPVRSDGQGSGDKVSAEGGNAGTNRATGEGISGPKMRSSRDEGSGVVLPFPGSNKSSNSIVADPSGRTTENLGACKQRNQSLLRKWGRFSLESISPRRASKDTEKDWDDREEGKGNHNTCGHDVRGTNTAVKPKNGSEPRSLGFLSGNSLNLPFRLLGSASSTCFGRGEREGSGSGCQGSDHYVSSVASERHGATGANLKASTAGVENQSECVGREDERTDRSTTSDGRNKRWGASSQKRTGSFLFSNERMENKQNQGLLETERHFGACPCCVSWHPLGGDTGTSVQGCAGTDRRKGGRSRSLRRLPSCLQWARSSSRKRYSSNGFRFPAICRGRSGVADESSLEKRKRLVQGEEGDGENRSSSSSVSSEEEGSRRQRRARSIRRRPGRGFSASSSSSCDEAENAVERRGFKKRGERNARMYRHLSSVSRRSTSHKDPDENSLTAESGSSVRESSSGTSRSRSSSPEPAGKKETSRRATAGVSCCGREADSPFASHAAGRGGRPPNVGSVVAPSSPVRKSRELLSQQHPRLSAASRKDLCPRRGMVPPSGGVTGDSVDHVVYQIAAEGQGSTYRDGLNKEHPLLFPVRPMVAPGGPGPATWNRQPAGGVAEHRPCTMPSAIANPVGPSHSVCGSDPRSNYGNAIETQPPHPQNLSVNLVSVAVPRPLQAPSRGHYPSSVAGTPGDSIRDEAGSQEAQLGPGHQNLTSSRFAGLSTSNSRGSHELFRSASVASSLSSLSSTFVSPGPTATAAAPSGGQLGPARSFVQQSYNLGGSSSSTGSGTPLFLSPVSGAPSGSAFAVDDRPALRQKGMQHSKPGGGQGLYCDASRRGSRGPSQQLQGSVQRISESTGGHDTGDATAVIKGPAFDLLS</sequence>
<feature type="region of interest" description="Disordered" evidence="1">
    <location>
        <begin position="654"/>
        <end position="674"/>
    </location>
</feature>
<feature type="compositionally biased region" description="Low complexity" evidence="1">
    <location>
        <begin position="2143"/>
        <end position="2161"/>
    </location>
</feature>
<feature type="domain" description="ELMO" evidence="2">
    <location>
        <begin position="1189"/>
        <end position="1347"/>
    </location>
</feature>
<feature type="compositionally biased region" description="Basic residues" evidence="1">
    <location>
        <begin position="966"/>
        <end position="979"/>
    </location>
</feature>
<dbReference type="GO" id="GO:0005096">
    <property type="term" value="F:GTPase activator activity"/>
    <property type="evidence" value="ECO:0007669"/>
    <property type="project" value="TreeGrafter"/>
</dbReference>
<dbReference type="PANTHER" id="PTHR12771">
    <property type="entry name" value="ENGULFMENT AND CELL MOTILITY"/>
    <property type="match status" value="1"/>
</dbReference>
<feature type="region of interest" description="Disordered" evidence="1">
    <location>
        <begin position="949"/>
        <end position="1080"/>
    </location>
</feature>
<evidence type="ECO:0000256" key="1">
    <source>
        <dbReference type="SAM" id="MobiDB-lite"/>
    </source>
</evidence>
<feature type="compositionally biased region" description="Low complexity" evidence="1">
    <location>
        <begin position="1850"/>
        <end position="1874"/>
    </location>
</feature>
<feature type="compositionally biased region" description="Polar residues" evidence="1">
    <location>
        <begin position="2239"/>
        <end position="2257"/>
    </location>
</feature>
<feature type="compositionally biased region" description="Polar residues" evidence="1">
    <location>
        <begin position="2109"/>
        <end position="2125"/>
    </location>
</feature>
<feature type="compositionally biased region" description="Basic residues" evidence="1">
    <location>
        <begin position="1816"/>
        <end position="1829"/>
    </location>
</feature>
<feature type="region of interest" description="Disordered" evidence="1">
    <location>
        <begin position="2215"/>
        <end position="2264"/>
    </location>
</feature>
<feature type="compositionally biased region" description="Basic residues" evidence="1">
    <location>
        <begin position="1782"/>
        <end position="1794"/>
    </location>
</feature>
<feature type="region of interest" description="Disordered" evidence="1">
    <location>
        <begin position="1095"/>
        <end position="1123"/>
    </location>
</feature>
<dbReference type="InterPro" id="IPR006816">
    <property type="entry name" value="ELMO_dom"/>
</dbReference>
<feature type="compositionally biased region" description="Low complexity" evidence="1">
    <location>
        <begin position="2178"/>
        <end position="2188"/>
    </location>
</feature>
<dbReference type="Pfam" id="PF04727">
    <property type="entry name" value="ELMO_CED12"/>
    <property type="match status" value="1"/>
</dbReference>
<feature type="compositionally biased region" description="Basic and acidic residues" evidence="1">
    <location>
        <begin position="741"/>
        <end position="764"/>
    </location>
</feature>
<protein>
    <submittedName>
        <fullName evidence="3">Elmo domain-containing protein 2</fullName>
    </submittedName>
</protein>
<feature type="region of interest" description="Disordered" evidence="1">
    <location>
        <begin position="2143"/>
        <end position="2167"/>
    </location>
</feature>
<reference evidence="3 4" key="1">
    <citation type="journal article" date="2017" name="Int. J. Parasitol.">
        <title>The genome of the protozoan parasite Cystoisospora suis and a reverse vaccinology approach to identify vaccine candidates.</title>
        <authorList>
            <person name="Palmieri N."/>
            <person name="Shrestha A."/>
            <person name="Ruttkowski B."/>
            <person name="Beck T."/>
            <person name="Vogl C."/>
            <person name="Tomley F."/>
            <person name="Blake D.P."/>
            <person name="Joachim A."/>
        </authorList>
    </citation>
    <scope>NUCLEOTIDE SEQUENCE [LARGE SCALE GENOMIC DNA]</scope>
    <source>
        <strain evidence="3 4">Wien I</strain>
    </source>
</reference>
<feature type="compositionally biased region" description="Basic and acidic residues" evidence="1">
    <location>
        <begin position="565"/>
        <end position="575"/>
    </location>
</feature>
<feature type="compositionally biased region" description="Low complexity" evidence="1">
    <location>
        <begin position="1795"/>
        <end position="1804"/>
    </location>
</feature>
<comment type="caution">
    <text evidence="3">The sequence shown here is derived from an EMBL/GenBank/DDBJ whole genome shotgun (WGS) entry which is preliminary data.</text>
</comment>
<proteinExistence type="predicted"/>
<feature type="region of interest" description="Disordered" evidence="1">
    <location>
        <begin position="1689"/>
        <end position="1708"/>
    </location>
</feature>
<evidence type="ECO:0000313" key="4">
    <source>
        <dbReference type="Proteomes" id="UP000221165"/>
    </source>
</evidence>
<feature type="region of interest" description="Disordered" evidence="1">
    <location>
        <begin position="418"/>
        <end position="492"/>
    </location>
</feature>
<feature type="compositionally biased region" description="Basic and acidic residues" evidence="1">
    <location>
        <begin position="1619"/>
        <end position="1636"/>
    </location>
</feature>
<evidence type="ECO:0000259" key="2">
    <source>
        <dbReference type="PROSITE" id="PS51335"/>
    </source>
</evidence>
<feature type="region of interest" description="Disordered" evidence="1">
    <location>
        <begin position="696"/>
        <end position="795"/>
    </location>
</feature>
<feature type="compositionally biased region" description="Basic and acidic residues" evidence="1">
    <location>
        <begin position="1044"/>
        <end position="1078"/>
    </location>
</feature>
<dbReference type="RefSeq" id="XP_067924889.1">
    <property type="nucleotide sequence ID" value="XM_068063118.1"/>
</dbReference>
<keyword evidence="4" id="KW-1185">Reference proteome</keyword>
<dbReference type="PANTHER" id="PTHR12771:SF51">
    <property type="entry name" value="LD01482P"/>
    <property type="match status" value="1"/>
</dbReference>
<dbReference type="GeneID" id="94426329"/>
<feature type="region of interest" description="Disordered" evidence="1">
    <location>
        <begin position="2175"/>
        <end position="2194"/>
    </location>
</feature>
<feature type="compositionally biased region" description="Basic and acidic residues" evidence="1">
    <location>
        <begin position="1505"/>
        <end position="1531"/>
    </location>
</feature>
<feature type="region of interest" description="Disordered" evidence="1">
    <location>
        <begin position="2032"/>
        <end position="2058"/>
    </location>
</feature>
<dbReference type="EMBL" id="MIGC01001237">
    <property type="protein sequence ID" value="PHJ23212.1"/>
    <property type="molecule type" value="Genomic_DNA"/>
</dbReference>
<feature type="region of interest" description="Disordered" evidence="1">
    <location>
        <begin position="2073"/>
        <end position="2125"/>
    </location>
</feature>